<dbReference type="Pfam" id="PF05175">
    <property type="entry name" value="MTS"/>
    <property type="match status" value="1"/>
</dbReference>
<comment type="subcellular location">
    <subcellularLocation>
        <location evidence="6">Cytoplasm</location>
    </subcellularLocation>
</comment>
<dbReference type="Gene3D" id="3.40.50.150">
    <property type="entry name" value="Vaccinia Virus protein VP39"/>
    <property type="match status" value="2"/>
</dbReference>
<dbReference type="RefSeq" id="WP_091813586.1">
    <property type="nucleotide sequence ID" value="NZ_FNNE01000006.1"/>
</dbReference>
<reference evidence="9 10" key="1">
    <citation type="submission" date="2016-10" db="EMBL/GenBank/DDBJ databases">
        <authorList>
            <person name="de Groot N.N."/>
        </authorList>
    </citation>
    <scope>NUCLEOTIDE SEQUENCE [LARGE SCALE GENOMIC DNA]</scope>
    <source>
        <strain evidence="9 10">CGMCC 1.7059</strain>
    </source>
</reference>
<feature type="domain" description="Methyltransferase small N-terminal" evidence="8">
    <location>
        <begin position="10"/>
        <end position="160"/>
    </location>
</feature>
<keyword evidence="4 6" id="KW-0808">Transferase</keyword>
<comment type="subunit">
    <text evidence="6">Monomer.</text>
</comment>
<comment type="similarity">
    <text evidence="6">Belongs to the methyltransferase superfamily. RsmC family.</text>
</comment>
<keyword evidence="2 6" id="KW-0698">rRNA processing</keyword>
<dbReference type="InterPro" id="IPR029063">
    <property type="entry name" value="SAM-dependent_MTases_sf"/>
</dbReference>
<dbReference type="Pfam" id="PF08468">
    <property type="entry name" value="MTS_N"/>
    <property type="match status" value="1"/>
</dbReference>
<evidence type="ECO:0000256" key="1">
    <source>
        <dbReference type="ARBA" id="ARBA00022490"/>
    </source>
</evidence>
<dbReference type="PANTHER" id="PTHR47816:SF4">
    <property type="entry name" value="RIBOSOMAL RNA SMALL SUBUNIT METHYLTRANSFERASE C"/>
    <property type="match status" value="1"/>
</dbReference>
<evidence type="ECO:0000256" key="6">
    <source>
        <dbReference type="HAMAP-Rule" id="MF_01862"/>
    </source>
</evidence>
<dbReference type="InterPro" id="IPR046977">
    <property type="entry name" value="RsmC/RlmG"/>
</dbReference>
<keyword evidence="1 6" id="KW-0963">Cytoplasm</keyword>
<keyword evidence="5 6" id="KW-0949">S-adenosyl-L-methionine</keyword>
<protein>
    <recommendedName>
        <fullName evidence="6">Ribosomal RNA small subunit methyltransferase C</fullName>
        <ecNumber evidence="6">2.1.1.172</ecNumber>
    </recommendedName>
    <alternativeName>
        <fullName evidence="6">16S rRNA m2G1207 methyltransferase</fullName>
    </alternativeName>
    <alternativeName>
        <fullName evidence="6">rRNA (guanine-N(2)-)-methyltransferase RsmC</fullName>
    </alternativeName>
</protein>
<dbReference type="HAMAP" id="MF_01862">
    <property type="entry name" value="16SrRNA_methyltr_C"/>
    <property type="match status" value="1"/>
</dbReference>
<sequence length="343" mass="36341">MSSLPNSHAALLKNQAQLTAPLALIGLSDPALLSRLPAPGTVVCDHYGAYQNVCSVSGWQPLFGYFEESAAEGAAGTVVVFMPKAKAELALRLKRAASMVRAGGQILLVGEKREGIAGAVKQLQALAPKAWKVDSARHCQVWLADMAATGAPLVQDDWLSWHTVDVAGTMVDVAGLPGIFSDGRLDDGTRMLLETLASDPLAGGSVLDFACGAGVIGGWLQARGVSGVVDGVDVQAQAVTCASQTYQRCGAAGEIMAGDGLDGVQGRYQSIVTNPPFHTGVRIDTSMTSRFLQQVSAHLNRGGELRLVANSFLPYEPLIREHVGPCDVIRQDKRFTVYRAHRH</sequence>
<dbReference type="SUPFAM" id="SSF53335">
    <property type="entry name" value="S-adenosyl-L-methionine-dependent methyltransferases"/>
    <property type="match status" value="1"/>
</dbReference>
<evidence type="ECO:0000256" key="2">
    <source>
        <dbReference type="ARBA" id="ARBA00022552"/>
    </source>
</evidence>
<dbReference type="InterPro" id="IPR013675">
    <property type="entry name" value="Mtase_sm_N"/>
</dbReference>
<evidence type="ECO:0000313" key="10">
    <source>
        <dbReference type="Proteomes" id="UP000199675"/>
    </source>
</evidence>
<dbReference type="InterPro" id="IPR023543">
    <property type="entry name" value="rRNA_ssu_MeTfrase_C"/>
</dbReference>
<dbReference type="EMBL" id="FNNE01000006">
    <property type="protein sequence ID" value="SDX09995.1"/>
    <property type="molecule type" value="Genomic_DNA"/>
</dbReference>
<proteinExistence type="inferred from homology"/>
<keyword evidence="3 6" id="KW-0489">Methyltransferase</keyword>
<organism evidence="9 10">
    <name type="scientific">Marinobacter mobilis</name>
    <dbReference type="NCBI Taxonomy" id="488533"/>
    <lineage>
        <taxon>Bacteria</taxon>
        <taxon>Pseudomonadati</taxon>
        <taxon>Pseudomonadota</taxon>
        <taxon>Gammaproteobacteria</taxon>
        <taxon>Pseudomonadales</taxon>
        <taxon>Marinobacteraceae</taxon>
        <taxon>Marinobacter</taxon>
    </lineage>
</organism>
<dbReference type="EC" id="2.1.1.172" evidence="6"/>
<accession>A0A1H2YY59</accession>
<dbReference type="OrthoDB" id="9816072at2"/>
<evidence type="ECO:0000256" key="5">
    <source>
        <dbReference type="ARBA" id="ARBA00022691"/>
    </source>
</evidence>
<dbReference type="Proteomes" id="UP000199675">
    <property type="component" value="Unassembled WGS sequence"/>
</dbReference>
<evidence type="ECO:0000313" key="9">
    <source>
        <dbReference type="EMBL" id="SDX09995.1"/>
    </source>
</evidence>
<feature type="domain" description="Methyltransferase small" evidence="7">
    <location>
        <begin position="172"/>
        <end position="339"/>
    </location>
</feature>
<gene>
    <name evidence="6" type="primary">rsmC</name>
    <name evidence="9" type="ORF">SAMN04487960_106116</name>
</gene>
<dbReference type="PANTHER" id="PTHR47816">
    <property type="entry name" value="RIBOSOMAL RNA SMALL SUBUNIT METHYLTRANSFERASE C"/>
    <property type="match status" value="1"/>
</dbReference>
<name>A0A1H2YY59_9GAMM</name>
<dbReference type="GO" id="GO:0052914">
    <property type="term" value="F:16S rRNA (guanine(1207)-N(2))-methyltransferase activity"/>
    <property type="evidence" value="ECO:0007669"/>
    <property type="project" value="UniProtKB-EC"/>
</dbReference>
<evidence type="ECO:0000256" key="3">
    <source>
        <dbReference type="ARBA" id="ARBA00022603"/>
    </source>
</evidence>
<comment type="function">
    <text evidence="6">Specifically methylates the guanine in position 1207 of 16S rRNA in the 30S particle.</text>
</comment>
<dbReference type="STRING" id="488533.SAMN04487960_106116"/>
<evidence type="ECO:0000259" key="8">
    <source>
        <dbReference type="Pfam" id="PF08468"/>
    </source>
</evidence>
<keyword evidence="10" id="KW-1185">Reference proteome</keyword>
<comment type="catalytic activity">
    <reaction evidence="6">
        <text>guanosine(1207) in 16S rRNA + S-adenosyl-L-methionine = N(2)-methylguanosine(1207) in 16S rRNA + S-adenosyl-L-homocysteine + H(+)</text>
        <dbReference type="Rhea" id="RHEA:42736"/>
        <dbReference type="Rhea" id="RHEA-COMP:10213"/>
        <dbReference type="Rhea" id="RHEA-COMP:10214"/>
        <dbReference type="ChEBI" id="CHEBI:15378"/>
        <dbReference type="ChEBI" id="CHEBI:57856"/>
        <dbReference type="ChEBI" id="CHEBI:59789"/>
        <dbReference type="ChEBI" id="CHEBI:74269"/>
        <dbReference type="ChEBI" id="CHEBI:74481"/>
        <dbReference type="EC" id="2.1.1.172"/>
    </reaction>
</comment>
<dbReference type="AlphaFoldDB" id="A0A1H2YY59"/>
<dbReference type="InterPro" id="IPR007848">
    <property type="entry name" value="Small_mtfrase_dom"/>
</dbReference>
<evidence type="ECO:0000256" key="4">
    <source>
        <dbReference type="ARBA" id="ARBA00022679"/>
    </source>
</evidence>
<evidence type="ECO:0000259" key="7">
    <source>
        <dbReference type="Pfam" id="PF05175"/>
    </source>
</evidence>
<dbReference type="GO" id="GO:0005737">
    <property type="term" value="C:cytoplasm"/>
    <property type="evidence" value="ECO:0007669"/>
    <property type="project" value="UniProtKB-SubCell"/>
</dbReference>